<gene>
    <name evidence="6" type="primary">rpl28</name>
</gene>
<dbReference type="Gene3D" id="2.30.170.40">
    <property type="entry name" value="Ribosomal protein L28/L24"/>
    <property type="match status" value="1"/>
</dbReference>
<evidence type="ECO:0000256" key="2">
    <source>
        <dbReference type="ARBA" id="ARBA00022980"/>
    </source>
</evidence>
<sequence length="64" mass="7445">MSKKCQVTNKKANNAYVISHSHIRTKRLQHINLQNKKIWSKTQSCWIRLRISAKAIKSIAKISI</sequence>
<dbReference type="SUPFAM" id="SSF143800">
    <property type="entry name" value="L28p-like"/>
    <property type="match status" value="1"/>
</dbReference>
<organism evidence="6">
    <name type="scientific">Lithothamnion sp</name>
    <dbReference type="NCBI Taxonomy" id="1940749"/>
    <lineage>
        <taxon>Eukaryota</taxon>
        <taxon>Rhodophyta</taxon>
        <taxon>Florideophyceae</taxon>
        <taxon>Corallinophycidae</taxon>
        <taxon>Hapalidiales</taxon>
        <taxon>Hapalidiaceae</taxon>
        <taxon>Melobesioideae</taxon>
        <taxon>Lithothamnion</taxon>
    </lineage>
</organism>
<keyword evidence="6" id="KW-0934">Plastid</keyword>
<dbReference type="InterPro" id="IPR026569">
    <property type="entry name" value="Ribosomal_bL28"/>
</dbReference>
<protein>
    <recommendedName>
        <fullName evidence="4">Large ribosomal subunit protein bL28c</fullName>
    </recommendedName>
    <alternativeName>
        <fullName evidence="5">50S ribosomal protein L28, chloroplastic</fullName>
    </alternativeName>
</protein>
<keyword evidence="2 6" id="KW-0689">Ribosomal protein</keyword>
<geneLocation type="plastid" evidence="6"/>
<evidence type="ECO:0000256" key="3">
    <source>
        <dbReference type="ARBA" id="ARBA00023274"/>
    </source>
</evidence>
<keyword evidence="3" id="KW-0687">Ribonucleoprotein</keyword>
<dbReference type="InterPro" id="IPR037147">
    <property type="entry name" value="Ribosomal_bL28_sf"/>
</dbReference>
<dbReference type="PANTHER" id="PTHR13528:SF2">
    <property type="entry name" value="LARGE RIBOSOMAL SUBUNIT PROTEIN BL28M"/>
    <property type="match status" value="1"/>
</dbReference>
<dbReference type="HAMAP" id="MF_00373">
    <property type="entry name" value="Ribosomal_bL28"/>
    <property type="match status" value="1"/>
</dbReference>
<evidence type="ECO:0000256" key="5">
    <source>
        <dbReference type="ARBA" id="ARBA00035447"/>
    </source>
</evidence>
<dbReference type="GO" id="GO:0006412">
    <property type="term" value="P:translation"/>
    <property type="evidence" value="ECO:0007669"/>
    <property type="project" value="InterPro"/>
</dbReference>
<dbReference type="GO" id="GO:0003735">
    <property type="term" value="F:structural constituent of ribosome"/>
    <property type="evidence" value="ECO:0007669"/>
    <property type="project" value="InterPro"/>
</dbReference>
<dbReference type="InterPro" id="IPR034704">
    <property type="entry name" value="Ribosomal_bL28/bL31-like_sf"/>
</dbReference>
<dbReference type="PANTHER" id="PTHR13528">
    <property type="entry name" value="39S RIBOSOMAL PROTEIN L28, MITOCHONDRIAL"/>
    <property type="match status" value="1"/>
</dbReference>
<dbReference type="InterPro" id="IPR001383">
    <property type="entry name" value="Ribosomal_bL28_bact-type"/>
</dbReference>
<evidence type="ECO:0000256" key="1">
    <source>
        <dbReference type="ARBA" id="ARBA00008760"/>
    </source>
</evidence>
<proteinExistence type="inferred from homology"/>
<dbReference type="Pfam" id="PF00830">
    <property type="entry name" value="Ribosomal_L28"/>
    <property type="match status" value="1"/>
</dbReference>
<dbReference type="NCBIfam" id="TIGR00009">
    <property type="entry name" value="L28"/>
    <property type="match status" value="1"/>
</dbReference>
<name>A0A3G3MGD8_9FLOR</name>
<dbReference type="EMBL" id="MH281627">
    <property type="protein sequence ID" value="AYR05900.1"/>
    <property type="molecule type" value="Genomic_DNA"/>
</dbReference>
<dbReference type="GO" id="GO:0005840">
    <property type="term" value="C:ribosome"/>
    <property type="evidence" value="ECO:0007669"/>
    <property type="project" value="UniProtKB-KW"/>
</dbReference>
<evidence type="ECO:0000256" key="4">
    <source>
        <dbReference type="ARBA" id="ARBA00035265"/>
    </source>
</evidence>
<dbReference type="AlphaFoldDB" id="A0A3G3MGD8"/>
<accession>A0A3G3MGD8</accession>
<dbReference type="GO" id="GO:1990904">
    <property type="term" value="C:ribonucleoprotein complex"/>
    <property type="evidence" value="ECO:0007669"/>
    <property type="project" value="UniProtKB-KW"/>
</dbReference>
<evidence type="ECO:0000313" key="6">
    <source>
        <dbReference type="EMBL" id="AYR05900.1"/>
    </source>
</evidence>
<comment type="similarity">
    <text evidence="1">Belongs to the bacterial ribosomal protein bL28 family.</text>
</comment>
<reference evidence="6" key="1">
    <citation type="journal article" date="2018" name="Genome Biol. Evol.">
        <title>Mitochondrial and Plastid Genomes from Coralline Red Algae Provide Insights into the Incongruent Evolutionary Histories of Organelles.</title>
        <authorList>
            <person name="Lee J."/>
            <person name="Song H.J."/>
            <person name="In Park S."/>
            <person name="Lee Y.M."/>
            <person name="Jeong S.Y."/>
            <person name="Oh Cho T."/>
            <person name="Kim J.H."/>
            <person name="Choi H.G."/>
            <person name="Choi C.G."/>
            <person name="Nelson W.A."/>
            <person name="Fredericq S."/>
            <person name="Bhattacharya D."/>
            <person name="Su Yoon H."/>
        </authorList>
    </citation>
    <scope>NUCLEOTIDE SEQUENCE</scope>
</reference>